<gene>
    <name evidence="1" type="ORF">C3L24_09290</name>
</gene>
<protein>
    <recommendedName>
        <fullName evidence="3">DUF721 domain-containing protein</fullName>
    </recommendedName>
</protein>
<proteinExistence type="predicted"/>
<name>A0A6N4DQ53_9GAMM</name>
<comment type="caution">
    <text evidence="1">The sequence shown here is derived from an EMBL/GenBank/DDBJ whole genome shotgun (WGS) entry which is preliminary data.</text>
</comment>
<sequence length="144" mass="16367">MKKQTRSVGDYLRSDPLLRQLLSQQEQQRQLCDQVHELLPEQLRPHCLATVLVRDRLRIYADSPAWASRLRYLTRDLGAALRGAGIKVGGIHVRVLAAGRTPRRRPHAPRNLSPESARLIRQLSDEISDPMLSAALRRLSRHTG</sequence>
<evidence type="ECO:0008006" key="3">
    <source>
        <dbReference type="Google" id="ProtNLM"/>
    </source>
</evidence>
<dbReference type="Proteomes" id="UP000250928">
    <property type="component" value="Unassembled WGS sequence"/>
</dbReference>
<dbReference type="Pfam" id="PF05258">
    <property type="entry name" value="DciA"/>
    <property type="match status" value="1"/>
</dbReference>
<evidence type="ECO:0000313" key="2">
    <source>
        <dbReference type="Proteomes" id="UP000250928"/>
    </source>
</evidence>
<evidence type="ECO:0000313" key="1">
    <source>
        <dbReference type="EMBL" id="PUE00461.1"/>
    </source>
</evidence>
<accession>A0A6N4DQ53</accession>
<dbReference type="EMBL" id="PQCO01000222">
    <property type="protein sequence ID" value="PUE00461.1"/>
    <property type="molecule type" value="Genomic_DNA"/>
</dbReference>
<dbReference type="InterPro" id="IPR007922">
    <property type="entry name" value="DciA-like"/>
</dbReference>
<organism evidence="1 2">
    <name type="scientific">Candidatus Sedimenticola endophacoides</name>
    <dbReference type="NCBI Taxonomy" id="2548426"/>
    <lineage>
        <taxon>Bacteria</taxon>
        <taxon>Pseudomonadati</taxon>
        <taxon>Pseudomonadota</taxon>
        <taxon>Gammaproteobacteria</taxon>
        <taxon>Chromatiales</taxon>
        <taxon>Sedimenticolaceae</taxon>
        <taxon>Sedimenticola</taxon>
    </lineage>
</organism>
<reference evidence="1 2" key="1">
    <citation type="submission" date="2018-01" db="EMBL/GenBank/DDBJ databases">
        <title>Novel co-symbiosis in the lucinid bivalve Phacoides pectinatus.</title>
        <authorList>
            <person name="Lim S.J."/>
            <person name="Davis B.G."/>
            <person name="Gill D.E."/>
            <person name="Engel A.S."/>
            <person name="Anderson L.C."/>
            <person name="Campbell B.J."/>
        </authorList>
    </citation>
    <scope>NUCLEOTIDE SEQUENCE [LARGE SCALE GENOMIC DNA]</scope>
    <source>
        <strain evidence="1">N3_P5</strain>
    </source>
</reference>
<dbReference type="AlphaFoldDB" id="A0A6N4DQ53"/>